<dbReference type="InterPro" id="IPR029060">
    <property type="entry name" value="PIN-like_dom_sf"/>
</dbReference>
<name>A0A6G1SJY5_9ACAR</name>
<gene>
    <name evidence="3" type="primary">ASTE1_0</name>
    <name evidence="3" type="ORF">g.15567</name>
</gene>
<dbReference type="GO" id="GO:0004518">
    <property type="term" value="F:nuclease activity"/>
    <property type="evidence" value="ECO:0007669"/>
    <property type="project" value="InterPro"/>
</dbReference>
<dbReference type="SMART" id="SM00485">
    <property type="entry name" value="XPGN"/>
    <property type="match status" value="1"/>
</dbReference>
<evidence type="ECO:0000313" key="3">
    <source>
        <dbReference type="EMBL" id="MDE50487.1"/>
    </source>
</evidence>
<feature type="domain" description="XPG N-terminal" evidence="2">
    <location>
        <begin position="1"/>
        <end position="107"/>
    </location>
</feature>
<protein>
    <submittedName>
        <fullName evidence="3">Protein asteroid 1</fullName>
    </submittedName>
</protein>
<dbReference type="Pfam" id="PF00752">
    <property type="entry name" value="XPG_N"/>
    <property type="match status" value="1"/>
</dbReference>
<dbReference type="AlphaFoldDB" id="A0A6G1SJY5"/>
<evidence type="ECO:0000259" key="2">
    <source>
        <dbReference type="SMART" id="SM00485"/>
    </source>
</evidence>
<dbReference type="SUPFAM" id="SSF88723">
    <property type="entry name" value="PIN domain-like"/>
    <property type="match status" value="1"/>
</dbReference>
<dbReference type="EMBL" id="GGYP01005716">
    <property type="protein sequence ID" value="MDE50487.1"/>
    <property type="molecule type" value="Transcribed_RNA"/>
</dbReference>
<dbReference type="InterPro" id="IPR006085">
    <property type="entry name" value="XPG_DNA_repair_N"/>
</dbReference>
<reference evidence="3" key="1">
    <citation type="submission" date="2018-10" db="EMBL/GenBank/DDBJ databases">
        <title>Transcriptome assembly of Aceria tosichella (Wheat curl mite) Type 2.</title>
        <authorList>
            <person name="Scully E.D."/>
            <person name="Geib S.M."/>
            <person name="Palmer N.A."/>
            <person name="Gupta A.K."/>
            <person name="Sarath G."/>
            <person name="Tatineni S."/>
        </authorList>
    </citation>
    <scope>NUCLEOTIDE SEQUENCE</scope>
    <source>
        <strain evidence="3">LincolnNE</strain>
    </source>
</reference>
<dbReference type="PANTHER" id="PTHR15665">
    <property type="entry name" value="ASTEROID PROTEIN"/>
    <property type="match status" value="1"/>
</dbReference>
<comment type="similarity">
    <text evidence="1">Belongs to the asteroid family.</text>
</comment>
<organism evidence="3">
    <name type="scientific">Aceria tosichella</name>
    <name type="common">wheat curl mite</name>
    <dbReference type="NCBI Taxonomy" id="561515"/>
    <lineage>
        <taxon>Eukaryota</taxon>
        <taxon>Metazoa</taxon>
        <taxon>Ecdysozoa</taxon>
        <taxon>Arthropoda</taxon>
        <taxon>Chelicerata</taxon>
        <taxon>Arachnida</taxon>
        <taxon>Acari</taxon>
        <taxon>Acariformes</taxon>
        <taxon>Trombidiformes</taxon>
        <taxon>Prostigmata</taxon>
        <taxon>Eupodina</taxon>
        <taxon>Eriophyoidea</taxon>
        <taxon>Eriophyidae</taxon>
        <taxon>Eriophyinae</taxon>
        <taxon>Aceriini</taxon>
        <taxon>Aceria</taxon>
    </lineage>
</organism>
<dbReference type="PANTHER" id="PTHR15665:SF1">
    <property type="entry name" value="PROTEIN ASTEROID HOMOLOG 1"/>
    <property type="match status" value="1"/>
</dbReference>
<dbReference type="Gene3D" id="3.40.50.1010">
    <property type="entry name" value="5'-nuclease"/>
    <property type="match status" value="1"/>
</dbReference>
<evidence type="ECO:0000256" key="1">
    <source>
        <dbReference type="ARBA" id="ARBA00007398"/>
    </source>
</evidence>
<accession>A0A6G1SJY5</accession>
<proteinExistence type="inferred from homology"/>
<dbReference type="InterPro" id="IPR026832">
    <property type="entry name" value="Asteroid"/>
</dbReference>
<sequence length="675" mass="78860">MGVRGLKSFIEKHDGLLEDDYHLHDTRIVIDANNLVCVLYKRSQKHERRDLFGGDMVQYGRYLNLFFSNLRQCKIEPVLVFDGAQTYEENKNKTPEKHKRALERFENVMSISKLGFGDFTLPATATNVFRSVAVDLDIEIVQCMYEADAEVARISNDLKCPVISNDSDFFLMNLPHGLITTDSLEHEHIRRHPSLNGDDNGPSYQYMECCFYKQSNFIKYIPDLDVRSLSLVGVLAGNDYVCGKVYEQICDRLPLRRIYNTRPGCGLKSFRKFTNNKQHEKIVKILHYLGGKSLNETINLLCSQVPKEKRQEVKESIKSSLLVYAIPTHSDFKFELSRLYWQGFVSTYSRQLNNDQFELKRQFEATMDQLVEWLKLSMEHSVLSYRCLEIANHNTIFIMEHMDDPTLTSAHACQIRCIRVMLALLRSTYNEKNYCLVYSRLGNGYKKQVVRPLKQLDNAGILNYTFFDLPTISPIMRRTILLATFHANCQIFNENLIEYTPWFELYHAEEFLTMKLLMDFVDFGHSDAHLWKQFRQAVLLCMMYHYYKDKRDQAFLARLESNDHGGIDIDTEFMDNLVSLIKARKFNKMPVLSKKRLYNCRLMHQITQIQSAIICFNTLNAFLGDVMNRLRSEGWLNSCLIYNLAEGLRYKTLRLPCTPSIIHNLQRAQNDRQDR</sequence>